<proteinExistence type="predicted"/>
<reference evidence="1 2" key="1">
    <citation type="journal article" date="2015" name="Genome Announc.">
        <title>Virulence Factor Genes Detected in the Complete Genome Sequence of Corynebacterium uterequi DSM 45634, Isolated from the Uterus of a Maiden Mare.</title>
        <authorList>
            <person name="Ruckert C."/>
            <person name="Kriete M."/>
            <person name="Jaenicke S."/>
            <person name="Winkler A."/>
            <person name="Tauch A."/>
        </authorList>
    </citation>
    <scope>NUCLEOTIDE SEQUENCE [LARGE SCALE GENOMIC DNA]</scope>
    <source>
        <strain evidence="1 2">DSM 45634</strain>
    </source>
</reference>
<accession>A0A0G3HAZ8</accession>
<keyword evidence="2" id="KW-1185">Reference proteome</keyword>
<dbReference type="AlphaFoldDB" id="A0A0G3HAZ8"/>
<evidence type="ECO:0000313" key="1">
    <source>
        <dbReference type="EMBL" id="AKK10551.1"/>
    </source>
</evidence>
<dbReference type="Gene3D" id="3.40.50.720">
    <property type="entry name" value="NAD(P)-binding Rossmann-like Domain"/>
    <property type="match status" value="1"/>
</dbReference>
<dbReference type="RefSeq" id="WP_052843994.1">
    <property type="nucleotide sequence ID" value="NZ_CP011546.1"/>
</dbReference>
<dbReference type="PATRIC" id="fig|1072256.5.peg.531"/>
<evidence type="ECO:0000313" key="2">
    <source>
        <dbReference type="Proteomes" id="UP000035548"/>
    </source>
</evidence>
<protein>
    <recommendedName>
        <fullName evidence="3">Bacteriocin biosynthesis cyclodehydratase domain</fullName>
    </recommendedName>
</protein>
<evidence type="ECO:0008006" key="3">
    <source>
        <dbReference type="Google" id="ProtNLM"/>
    </source>
</evidence>
<dbReference type="OrthoDB" id="4426339at2"/>
<dbReference type="Proteomes" id="UP000035548">
    <property type="component" value="Chromosome"/>
</dbReference>
<gene>
    <name evidence="1" type="ORF">CUTER_02680</name>
</gene>
<dbReference type="EMBL" id="CP011546">
    <property type="protein sequence ID" value="AKK10551.1"/>
    <property type="molecule type" value="Genomic_DNA"/>
</dbReference>
<sequence>MSPFLLAPGTRVLVRDDTTLQIGLDTARASIIETPCAQALARSLRSWHRPAPRDAAVEWFHASGLPRPHAAEVFDDLLAAGVLRDASPASVLIVGDSPLATHLSRLLGAAGISVRIPLFRESLTEVLASGGHRRPTVLVDQLHLDDRACLDIVARSPTIVPVSLLDDRGLIGPLRLAGQGACPLCAALHFVRRDPMFHLLNRQAAQNGTGTDDAVAVAATAAAAAGVIHRLLGLGHPALKDVPAPAAGDCCLVTPYEPHASRRFTLAEHPGCPACYAARG</sequence>
<dbReference type="KEGG" id="cut:CUTER_02680"/>
<dbReference type="STRING" id="1072256.CUTER_02680"/>
<reference evidence="2" key="2">
    <citation type="submission" date="2015-05" db="EMBL/GenBank/DDBJ databases">
        <title>Complete genome sequence of Corynebacterium uterequi DSM 45634, isolated from the uterus of a maiden mare.</title>
        <authorList>
            <person name="Ruckert C."/>
            <person name="Albersmeier A."/>
            <person name="Winkler A."/>
            <person name="Tauch A."/>
        </authorList>
    </citation>
    <scope>NUCLEOTIDE SEQUENCE [LARGE SCALE GENOMIC DNA]</scope>
    <source>
        <strain evidence="2">DSM 45634</strain>
    </source>
</reference>
<organism evidence="1 2">
    <name type="scientific">Corynebacterium uterequi</name>
    <dbReference type="NCBI Taxonomy" id="1072256"/>
    <lineage>
        <taxon>Bacteria</taxon>
        <taxon>Bacillati</taxon>
        <taxon>Actinomycetota</taxon>
        <taxon>Actinomycetes</taxon>
        <taxon>Mycobacteriales</taxon>
        <taxon>Corynebacteriaceae</taxon>
        <taxon>Corynebacterium</taxon>
    </lineage>
</organism>
<name>A0A0G3HAZ8_9CORY</name>